<dbReference type="InterPro" id="IPR032675">
    <property type="entry name" value="LRR_dom_sf"/>
</dbReference>
<dbReference type="OrthoDB" id="120976at2759"/>
<dbReference type="GeneID" id="19945278"/>
<gene>
    <name evidence="1" type="ORF">SDRG_04551</name>
</gene>
<sequence>MAPLLRASTLEALAFVVVSLLAFLRSVKRSRRPRPYRGCPPEVLEAIALYIPCPVACRDFLCAFPLSALTPSLRCLLELLDPAQQNIAVRWPAIYVNHKDRTADVLAWIAGARTLHRQLSLTPTTPTIFSAAFLPTCFQGFEWRGDASATRTSIDADAHTPDAVASVLAHPDALGSLTLSIPDVCPSSLITMLPNLTHLTTLSLQGHDASLHLPSLFQALCWLPHLQHLHLNHTGLDDAMATKVSRVVRCCSELEDLDLSGNQLSAAGVTSLLSNLHTSPKLVAVNVTQNPYVLKDLVGAAPAVARLAATLKTISLRVDRDDMADAFPFLRALRAVCTHRIVVMMVGSGTLSSDLAKEYHQLKQDLRRADEPHKRRCQLYLFGRDPWPKRDLLAQNAGCAMS</sequence>
<dbReference type="RefSeq" id="XP_008608448.1">
    <property type="nucleotide sequence ID" value="XM_008610226.1"/>
</dbReference>
<name>T0QTT3_SAPDV</name>
<organism evidence="1 2">
    <name type="scientific">Saprolegnia diclina (strain VS20)</name>
    <dbReference type="NCBI Taxonomy" id="1156394"/>
    <lineage>
        <taxon>Eukaryota</taxon>
        <taxon>Sar</taxon>
        <taxon>Stramenopiles</taxon>
        <taxon>Oomycota</taxon>
        <taxon>Saprolegniomycetes</taxon>
        <taxon>Saprolegniales</taxon>
        <taxon>Saprolegniaceae</taxon>
        <taxon>Saprolegnia</taxon>
    </lineage>
</organism>
<dbReference type="AlphaFoldDB" id="T0QTT3"/>
<dbReference type="Gene3D" id="3.80.10.10">
    <property type="entry name" value="Ribonuclease Inhibitor"/>
    <property type="match status" value="1"/>
</dbReference>
<dbReference type="OMA" id="QNIAVRW"/>
<dbReference type="InParanoid" id="T0QTT3"/>
<dbReference type="STRING" id="1156394.T0QTT3"/>
<protein>
    <submittedName>
        <fullName evidence="1">Uncharacterized protein</fullName>
    </submittedName>
</protein>
<dbReference type="Proteomes" id="UP000030762">
    <property type="component" value="Unassembled WGS sequence"/>
</dbReference>
<keyword evidence="2" id="KW-1185">Reference proteome</keyword>
<dbReference type="EMBL" id="JH767142">
    <property type="protein sequence ID" value="EQC38121.1"/>
    <property type="molecule type" value="Genomic_DNA"/>
</dbReference>
<accession>T0QTT3</accession>
<evidence type="ECO:0000313" key="1">
    <source>
        <dbReference type="EMBL" id="EQC38121.1"/>
    </source>
</evidence>
<evidence type="ECO:0000313" key="2">
    <source>
        <dbReference type="Proteomes" id="UP000030762"/>
    </source>
</evidence>
<proteinExistence type="predicted"/>
<dbReference type="SUPFAM" id="SSF52047">
    <property type="entry name" value="RNI-like"/>
    <property type="match status" value="1"/>
</dbReference>
<dbReference type="VEuPathDB" id="FungiDB:SDRG_04551"/>
<reference evidence="1 2" key="1">
    <citation type="submission" date="2012-04" db="EMBL/GenBank/DDBJ databases">
        <title>The Genome Sequence of Saprolegnia declina VS20.</title>
        <authorList>
            <consortium name="The Broad Institute Genome Sequencing Platform"/>
            <person name="Russ C."/>
            <person name="Nusbaum C."/>
            <person name="Tyler B."/>
            <person name="van West P."/>
            <person name="Dieguez-Uribeondo J."/>
            <person name="de Bruijn I."/>
            <person name="Tripathy S."/>
            <person name="Jiang R."/>
            <person name="Young S.K."/>
            <person name="Zeng Q."/>
            <person name="Gargeya S."/>
            <person name="Fitzgerald M."/>
            <person name="Haas B."/>
            <person name="Abouelleil A."/>
            <person name="Alvarado L."/>
            <person name="Arachchi H.M."/>
            <person name="Berlin A."/>
            <person name="Chapman S.B."/>
            <person name="Goldberg J."/>
            <person name="Griggs A."/>
            <person name="Gujja S."/>
            <person name="Hansen M."/>
            <person name="Howarth C."/>
            <person name="Imamovic A."/>
            <person name="Larimer J."/>
            <person name="McCowen C."/>
            <person name="Montmayeur A."/>
            <person name="Murphy C."/>
            <person name="Neiman D."/>
            <person name="Pearson M."/>
            <person name="Priest M."/>
            <person name="Roberts A."/>
            <person name="Saif S."/>
            <person name="Shea T."/>
            <person name="Sisk P."/>
            <person name="Sykes S."/>
            <person name="Wortman J."/>
            <person name="Nusbaum C."/>
            <person name="Birren B."/>
        </authorList>
    </citation>
    <scope>NUCLEOTIDE SEQUENCE [LARGE SCALE GENOMIC DNA]</scope>
    <source>
        <strain evidence="1 2">VS20</strain>
    </source>
</reference>